<protein>
    <recommendedName>
        <fullName evidence="1">DUF4435 domain-containing protein</fullName>
    </recommendedName>
</protein>
<proteinExistence type="predicted"/>
<evidence type="ECO:0000259" key="1">
    <source>
        <dbReference type="Pfam" id="PF14491"/>
    </source>
</evidence>
<keyword evidence="3" id="KW-1185">Reference proteome</keyword>
<evidence type="ECO:0000313" key="2">
    <source>
        <dbReference type="EMBL" id="MCD1293558.1"/>
    </source>
</evidence>
<feature type="domain" description="DUF4435" evidence="1">
    <location>
        <begin position="25"/>
        <end position="244"/>
    </location>
</feature>
<gene>
    <name evidence="2" type="ORF">CUJ83_00920</name>
</gene>
<dbReference type="Proteomes" id="UP001320159">
    <property type="component" value="Unassembled WGS sequence"/>
</dbReference>
<dbReference type="InterPro" id="IPR029492">
    <property type="entry name" value="DUF4435"/>
</dbReference>
<reference evidence="2 3" key="1">
    <citation type="submission" date="2017-11" db="EMBL/GenBank/DDBJ databases">
        <title>Isolation and Characterization of Family Methanocellaceae Species from Potential Methane Hydrate Area Offshore Southwestern Taiwan.</title>
        <authorList>
            <person name="Zhang W.-L."/>
            <person name="Chen W.-C."/>
            <person name="Lai M.-C."/>
            <person name="Chen S.-C."/>
        </authorList>
    </citation>
    <scope>NUCLEOTIDE SEQUENCE [LARGE SCALE GENOMIC DNA]</scope>
    <source>
        <strain evidence="2 3">CWC-04</strain>
    </source>
</reference>
<dbReference type="RefSeq" id="WP_230739520.1">
    <property type="nucleotide sequence ID" value="NZ_PGCK01000001.1"/>
</dbReference>
<evidence type="ECO:0000313" key="3">
    <source>
        <dbReference type="Proteomes" id="UP001320159"/>
    </source>
</evidence>
<sequence length="318" mass="37343">MLEYEKASHILNKIRMQRNYFQGCFLIVEGTSDALFFRQFVDEKDCKILVAGGKYHVIEALRKIDGDDEKRVIGIVDSDYSRLDGESLEMPNLFMTDTHDLETLIIRSQALNKFLIQYASYTKLNSFVVRYDRTSQQEPDIRHILVNSGKYLGYFVWLNQRKGWNFDFSDIDYGRFVDAETLRIDSNRMVEHVVSRCNGKRRYYIDEVENSLFKMIRSKGGEDDLWQVCRGHDLVEILLIGIKRIFGYDGAKDLVNSREDVERNLRLSFGVIHLVSTSLYASLREWERNNPQYRVFSFEDIEMNGKAEYNPEPVKENN</sequence>
<dbReference type="Pfam" id="PF14491">
    <property type="entry name" value="DUF4435"/>
    <property type="match status" value="1"/>
</dbReference>
<comment type="caution">
    <text evidence="2">The sequence shown here is derived from an EMBL/GenBank/DDBJ whole genome shotgun (WGS) entry which is preliminary data.</text>
</comment>
<dbReference type="AlphaFoldDB" id="A0AAP2RA65"/>
<accession>A0AAP2RA65</accession>
<dbReference type="EMBL" id="PGCK01000001">
    <property type="protein sequence ID" value="MCD1293558.1"/>
    <property type="molecule type" value="Genomic_DNA"/>
</dbReference>
<organism evidence="2 3">
    <name type="scientific">Methanooceanicella nereidis</name>
    <dbReference type="NCBI Taxonomy" id="2052831"/>
    <lineage>
        <taxon>Archaea</taxon>
        <taxon>Methanobacteriati</taxon>
        <taxon>Methanobacteriota</taxon>
        <taxon>Stenosarchaea group</taxon>
        <taxon>Methanomicrobia</taxon>
        <taxon>Methanocellales</taxon>
        <taxon>Methanocellaceae</taxon>
        <taxon>Methanooceanicella</taxon>
    </lineage>
</organism>
<dbReference type="CDD" id="cd00188">
    <property type="entry name" value="TOPRIM"/>
    <property type="match status" value="1"/>
</dbReference>
<name>A0AAP2RA65_9EURY</name>